<evidence type="ECO:0000313" key="4">
    <source>
        <dbReference type="Proteomes" id="UP000681967"/>
    </source>
</evidence>
<dbReference type="EMBL" id="CAJOBJ010179973">
    <property type="protein sequence ID" value="CAF4914406.1"/>
    <property type="molecule type" value="Genomic_DNA"/>
</dbReference>
<dbReference type="Proteomes" id="UP000681720">
    <property type="component" value="Unassembled WGS sequence"/>
</dbReference>
<dbReference type="AlphaFoldDB" id="A0A8S2X721"/>
<sequence length="73" mass="8337">MATWIFQHALSGPNPEKDPVLAYLMYSPNPMSSLSNTRSMERPNFDCNRVDEFIDIWLESSEQSSPPPPSEIH</sequence>
<gene>
    <name evidence="1" type="ORF">BYL167_LOCUS35184</name>
    <name evidence="2" type="ORF">GIL414_LOCUS46234</name>
    <name evidence="3" type="ORF">GIL414_LOCUS52483</name>
</gene>
<dbReference type="EMBL" id="CAJOBH010073295">
    <property type="protein sequence ID" value="CAF4482147.1"/>
    <property type="molecule type" value="Genomic_DNA"/>
</dbReference>
<comment type="caution">
    <text evidence="1">The sequence shown here is derived from an EMBL/GenBank/DDBJ whole genome shotgun (WGS) entry which is preliminary data.</text>
</comment>
<evidence type="ECO:0000313" key="3">
    <source>
        <dbReference type="EMBL" id="CAF4914406.1"/>
    </source>
</evidence>
<accession>A0A8S2X721</accession>
<feature type="non-terminal residue" evidence="1">
    <location>
        <position position="73"/>
    </location>
</feature>
<dbReference type="Proteomes" id="UP000681967">
    <property type="component" value="Unassembled WGS sequence"/>
</dbReference>
<proteinExistence type="predicted"/>
<protein>
    <submittedName>
        <fullName evidence="1">Uncharacterized protein</fullName>
    </submittedName>
</protein>
<evidence type="ECO:0000313" key="1">
    <source>
        <dbReference type="EMBL" id="CAF4482147.1"/>
    </source>
</evidence>
<name>A0A8S2X721_9BILA</name>
<evidence type="ECO:0000313" key="2">
    <source>
        <dbReference type="EMBL" id="CAF4778314.1"/>
    </source>
</evidence>
<organism evidence="1 4">
    <name type="scientific">Rotaria magnacalcarata</name>
    <dbReference type="NCBI Taxonomy" id="392030"/>
    <lineage>
        <taxon>Eukaryota</taxon>
        <taxon>Metazoa</taxon>
        <taxon>Spiralia</taxon>
        <taxon>Gnathifera</taxon>
        <taxon>Rotifera</taxon>
        <taxon>Eurotatoria</taxon>
        <taxon>Bdelloidea</taxon>
        <taxon>Philodinida</taxon>
        <taxon>Philodinidae</taxon>
        <taxon>Rotaria</taxon>
    </lineage>
</organism>
<dbReference type="EMBL" id="CAJOBJ010144620">
    <property type="protein sequence ID" value="CAF4778314.1"/>
    <property type="molecule type" value="Genomic_DNA"/>
</dbReference>
<reference evidence="1" key="1">
    <citation type="submission" date="2021-02" db="EMBL/GenBank/DDBJ databases">
        <authorList>
            <person name="Nowell W R."/>
        </authorList>
    </citation>
    <scope>NUCLEOTIDE SEQUENCE</scope>
</reference>